<keyword evidence="12" id="KW-0645">Protease</keyword>
<reference evidence="12" key="2">
    <citation type="submission" date="2021-04" db="EMBL/GenBank/DDBJ databases">
        <authorList>
            <person name="Dong X."/>
        </authorList>
    </citation>
    <scope>NUCLEOTIDE SEQUENCE</scope>
    <source>
        <strain evidence="12">LLY</strain>
    </source>
</reference>
<dbReference type="PANTHER" id="PTHR43731">
    <property type="entry name" value="RHOMBOID PROTEASE"/>
    <property type="match status" value="1"/>
</dbReference>
<comment type="subcellular location">
    <subcellularLocation>
        <location evidence="1">Membrane</location>
        <topology evidence="1">Multi-pass membrane protein</topology>
    </subcellularLocation>
</comment>
<keyword evidence="7" id="KW-0862">Zinc</keyword>
<evidence type="ECO:0000256" key="4">
    <source>
        <dbReference type="ARBA" id="ARBA00022723"/>
    </source>
</evidence>
<feature type="transmembrane region" description="Helical" evidence="10">
    <location>
        <begin position="120"/>
        <end position="144"/>
    </location>
</feature>
<dbReference type="GO" id="GO:0008270">
    <property type="term" value="F:zinc ion binding"/>
    <property type="evidence" value="ECO:0007669"/>
    <property type="project" value="UniProtKB-KW"/>
</dbReference>
<evidence type="ECO:0000256" key="8">
    <source>
        <dbReference type="ARBA" id="ARBA00022989"/>
    </source>
</evidence>
<dbReference type="SUPFAM" id="SSF118310">
    <property type="entry name" value="AN1-like Zinc finger"/>
    <property type="match status" value="1"/>
</dbReference>
<dbReference type="InterPro" id="IPR022764">
    <property type="entry name" value="Peptidase_S54_rhomboid_dom"/>
</dbReference>
<dbReference type="PROSITE" id="PS51039">
    <property type="entry name" value="ZF_AN1"/>
    <property type="match status" value="1"/>
</dbReference>
<evidence type="ECO:0000256" key="5">
    <source>
        <dbReference type="ARBA" id="ARBA00022771"/>
    </source>
</evidence>
<organism evidence="12 13">
    <name type="scientific">Methanococcoides seepicolus</name>
    <dbReference type="NCBI Taxonomy" id="2828780"/>
    <lineage>
        <taxon>Archaea</taxon>
        <taxon>Methanobacteriati</taxon>
        <taxon>Methanobacteriota</taxon>
        <taxon>Stenosarchaea group</taxon>
        <taxon>Methanomicrobia</taxon>
        <taxon>Methanosarcinales</taxon>
        <taxon>Methanosarcinaceae</taxon>
        <taxon>Methanococcoides</taxon>
    </lineage>
</organism>
<evidence type="ECO:0000313" key="12">
    <source>
        <dbReference type="EMBL" id="MCM1986586.1"/>
    </source>
</evidence>
<sequence length="304" mass="34377">MNTLQYSVWEDSLDNKCWICGKQEPMMYTCRFCGNQYCSDHRLPERHACTGLDRENGQYKGYSDNNYRGDHRSSGQTSNTNMDELVKNMMKEAAKTAAKGAASHAARKTRSSIKTSPSMAIIFICIISFFLEAIPGYAAAFQLIPGLMLSRPWTLITHMFLHASFGHLFFNMLVLFFFGRELEKRIGKDLFLYVYFISGIVAALGYSITSTAGYPIVGASGAIMGVFAALTVLAPEMEVYVYFIPMKIKYALVLFVLLDFMLLNANDMVAHTAHLSGVLVGVFMGYRLKKTIEQRNRNYYSFRR</sequence>
<dbReference type="Gene3D" id="4.10.1110.10">
    <property type="entry name" value="AN1-like Zinc finger"/>
    <property type="match status" value="1"/>
</dbReference>
<keyword evidence="5" id="KW-0863">Zinc-finger</keyword>
<dbReference type="AlphaFoldDB" id="A0A9E4ZEG2"/>
<keyword evidence="6 12" id="KW-0378">Hydrolase</keyword>
<feature type="transmembrane region" description="Helical" evidence="10">
    <location>
        <begin position="240"/>
        <end position="262"/>
    </location>
</feature>
<evidence type="ECO:0000259" key="11">
    <source>
        <dbReference type="PROSITE" id="PS51039"/>
    </source>
</evidence>
<feature type="transmembrane region" description="Helical" evidence="10">
    <location>
        <begin position="156"/>
        <end position="178"/>
    </location>
</feature>
<dbReference type="Pfam" id="PF01428">
    <property type="entry name" value="zf-AN1"/>
    <property type="match status" value="1"/>
</dbReference>
<evidence type="ECO:0000256" key="3">
    <source>
        <dbReference type="ARBA" id="ARBA00022692"/>
    </source>
</evidence>
<feature type="domain" description="AN1-type" evidence="11">
    <location>
        <begin position="11"/>
        <end position="57"/>
    </location>
</feature>
<comment type="similarity">
    <text evidence="2">Belongs to the peptidase S54 family.</text>
</comment>
<evidence type="ECO:0000256" key="6">
    <source>
        <dbReference type="ARBA" id="ARBA00022801"/>
    </source>
</evidence>
<dbReference type="GO" id="GO:0006508">
    <property type="term" value="P:proteolysis"/>
    <property type="evidence" value="ECO:0007669"/>
    <property type="project" value="UniProtKB-KW"/>
</dbReference>
<dbReference type="EMBL" id="JAGSOI010000018">
    <property type="protein sequence ID" value="MCM1986586.1"/>
    <property type="molecule type" value="Genomic_DNA"/>
</dbReference>
<dbReference type="InterPro" id="IPR035896">
    <property type="entry name" value="AN1-like_Znf"/>
</dbReference>
<feature type="transmembrane region" description="Helical" evidence="10">
    <location>
        <begin position="190"/>
        <end position="208"/>
    </location>
</feature>
<evidence type="ECO:0000256" key="2">
    <source>
        <dbReference type="ARBA" id="ARBA00009045"/>
    </source>
</evidence>
<proteinExistence type="inferred from homology"/>
<comment type="caution">
    <text evidence="12">The sequence shown here is derived from an EMBL/GenBank/DDBJ whole genome shotgun (WGS) entry which is preliminary data.</text>
</comment>
<dbReference type="SMART" id="SM01160">
    <property type="entry name" value="DUF1751"/>
    <property type="match status" value="1"/>
</dbReference>
<gene>
    <name evidence="12" type="ORF">KDK67_06165</name>
</gene>
<dbReference type="EC" id="3.4.21.105" evidence="12"/>
<keyword evidence="9 10" id="KW-0472">Membrane</keyword>
<dbReference type="InterPro" id="IPR000058">
    <property type="entry name" value="Znf_AN1"/>
</dbReference>
<dbReference type="GO" id="GO:0004252">
    <property type="term" value="F:serine-type endopeptidase activity"/>
    <property type="evidence" value="ECO:0007669"/>
    <property type="project" value="InterPro"/>
</dbReference>
<evidence type="ECO:0000256" key="10">
    <source>
        <dbReference type="SAM" id="Phobius"/>
    </source>
</evidence>
<dbReference type="Pfam" id="PF01694">
    <property type="entry name" value="Rhomboid"/>
    <property type="match status" value="1"/>
</dbReference>
<evidence type="ECO:0000313" key="13">
    <source>
        <dbReference type="Proteomes" id="UP001056766"/>
    </source>
</evidence>
<keyword evidence="8 10" id="KW-1133">Transmembrane helix</keyword>
<evidence type="ECO:0000256" key="7">
    <source>
        <dbReference type="ARBA" id="ARBA00022833"/>
    </source>
</evidence>
<feature type="transmembrane region" description="Helical" evidence="10">
    <location>
        <begin position="214"/>
        <end position="233"/>
    </location>
</feature>
<dbReference type="InterPro" id="IPR050925">
    <property type="entry name" value="Rhomboid_protease_S54"/>
</dbReference>
<protein>
    <submittedName>
        <fullName evidence="12">Rhomboid family intramembrane serine protease</fullName>
        <ecNumber evidence="12">3.4.21.105</ecNumber>
    </submittedName>
</protein>
<keyword evidence="13" id="KW-1185">Reference proteome</keyword>
<keyword evidence="3 10" id="KW-0812">Transmembrane</keyword>
<dbReference type="InterPro" id="IPR035952">
    <property type="entry name" value="Rhomboid-like_sf"/>
</dbReference>
<keyword evidence="4" id="KW-0479">Metal-binding</keyword>
<name>A0A9E4ZEG2_9EURY</name>
<dbReference type="GO" id="GO:0016020">
    <property type="term" value="C:membrane"/>
    <property type="evidence" value="ECO:0007669"/>
    <property type="project" value="UniProtKB-SubCell"/>
</dbReference>
<dbReference type="PANTHER" id="PTHR43731:SF14">
    <property type="entry name" value="PRESENILIN-ASSOCIATED RHOMBOID-LIKE PROTEIN, MITOCHONDRIAL"/>
    <property type="match status" value="1"/>
</dbReference>
<accession>A0A9E4ZEG2</accession>
<evidence type="ECO:0000256" key="1">
    <source>
        <dbReference type="ARBA" id="ARBA00004141"/>
    </source>
</evidence>
<reference evidence="12" key="1">
    <citation type="journal article" date="2021" name="mSystems">
        <title>Bacteria and Archaea Synergistically Convert Glycine Betaine to Biogenic Methane in the Formosa Cold Seep of the South China Sea.</title>
        <authorList>
            <person name="Li L."/>
            <person name="Zhang W."/>
            <person name="Zhang S."/>
            <person name="Song L."/>
            <person name="Sun Q."/>
            <person name="Zhang H."/>
            <person name="Xiang H."/>
            <person name="Dong X."/>
        </authorList>
    </citation>
    <scope>NUCLEOTIDE SEQUENCE</scope>
    <source>
        <strain evidence="12">LLY</strain>
    </source>
</reference>
<feature type="transmembrane region" description="Helical" evidence="10">
    <location>
        <begin position="268"/>
        <end position="288"/>
    </location>
</feature>
<dbReference type="SUPFAM" id="SSF144091">
    <property type="entry name" value="Rhomboid-like"/>
    <property type="match status" value="1"/>
</dbReference>
<dbReference type="Gene3D" id="1.20.1540.10">
    <property type="entry name" value="Rhomboid-like"/>
    <property type="match status" value="1"/>
</dbReference>
<dbReference type="SMART" id="SM00154">
    <property type="entry name" value="ZnF_AN1"/>
    <property type="match status" value="1"/>
</dbReference>
<evidence type="ECO:0000256" key="9">
    <source>
        <dbReference type="ARBA" id="ARBA00023136"/>
    </source>
</evidence>
<dbReference type="Proteomes" id="UP001056766">
    <property type="component" value="Unassembled WGS sequence"/>
</dbReference>